<comment type="catalytic activity">
    <reaction evidence="4">
        <text>L-alanine = D-alanine</text>
        <dbReference type="Rhea" id="RHEA:20249"/>
        <dbReference type="ChEBI" id="CHEBI:57416"/>
        <dbReference type="ChEBI" id="CHEBI:57972"/>
        <dbReference type="EC" id="5.1.1.1"/>
    </reaction>
</comment>
<sequence length="375" mass="40223">MTRPILATVHTDALVRNLSRTTREVASGGGVRRIRTWAVVKAYAYGHGLEAAVSGFAAADGLALLDVQEAVRCRELGWRRPILLLEGFFRPGDLDTLSHYRIDTVVHSRTQLEMLVAHARPLGIAAHLMLNSGMHRLGFQPDEYRAAFERAQRLRAAGMLAMVGKMTHFARADDDLVVTRRQLDCFVRITAGLPGPVSVCNSAAALSPGLAVSVPAVDQWIRPGICLYGASPYMGRDAQSLGLLPAMTLGSELISTHVLPAGEAIGYGHAFRTDHDMRIGIVACGYADGYPRHAITGTPVTVAGVRTRLVGRVSMDMLSVDLDPVPQAEVGASVVLWGRGGPAVDEVAWSSGTIANDLLSGLTNRVPRRVQALRG</sequence>
<dbReference type="EC" id="5.1.1.1" evidence="4"/>
<dbReference type="InterPro" id="IPR009006">
    <property type="entry name" value="Ala_racemase/Decarboxylase_C"/>
</dbReference>
<keyword evidence="7" id="KW-1185">Reference proteome</keyword>
<dbReference type="Gene3D" id="2.40.37.10">
    <property type="entry name" value="Lyase, Ornithine Decarboxylase, Chain A, domain 1"/>
    <property type="match status" value="1"/>
</dbReference>
<dbReference type="EMBL" id="JBHSDY010000010">
    <property type="protein sequence ID" value="MFC4299268.1"/>
    <property type="molecule type" value="Genomic_DNA"/>
</dbReference>
<evidence type="ECO:0000313" key="7">
    <source>
        <dbReference type="Proteomes" id="UP001595756"/>
    </source>
</evidence>
<evidence type="ECO:0000313" key="6">
    <source>
        <dbReference type="EMBL" id="MFC4299268.1"/>
    </source>
</evidence>
<dbReference type="Proteomes" id="UP001595756">
    <property type="component" value="Unassembled WGS sequence"/>
</dbReference>
<dbReference type="Gene3D" id="3.20.20.10">
    <property type="entry name" value="Alanine racemase"/>
    <property type="match status" value="1"/>
</dbReference>
<dbReference type="SUPFAM" id="SSF50621">
    <property type="entry name" value="Alanine racemase C-terminal domain-like"/>
    <property type="match status" value="1"/>
</dbReference>
<dbReference type="HAMAP" id="MF_01201">
    <property type="entry name" value="Ala_racemase"/>
    <property type="match status" value="1"/>
</dbReference>
<reference evidence="7" key="1">
    <citation type="journal article" date="2019" name="Int. J. Syst. Evol. Microbiol.">
        <title>The Global Catalogue of Microorganisms (GCM) 10K type strain sequencing project: providing services to taxonomists for standard genome sequencing and annotation.</title>
        <authorList>
            <consortium name="The Broad Institute Genomics Platform"/>
            <consortium name="The Broad Institute Genome Sequencing Center for Infectious Disease"/>
            <person name="Wu L."/>
            <person name="Ma J."/>
        </authorList>
    </citation>
    <scope>NUCLEOTIDE SEQUENCE [LARGE SCALE GENOMIC DNA]</scope>
    <source>
        <strain evidence="7">CGMCC 1.19029</strain>
    </source>
</reference>
<dbReference type="PANTHER" id="PTHR30511">
    <property type="entry name" value="ALANINE RACEMASE"/>
    <property type="match status" value="1"/>
</dbReference>
<gene>
    <name evidence="6" type="primary">alr</name>
    <name evidence="6" type="ORF">ACFO0J_14590</name>
</gene>
<feature type="binding site" evidence="4">
    <location>
        <position position="315"/>
    </location>
    <ligand>
        <name>substrate</name>
    </ligand>
</feature>
<dbReference type="InterPro" id="IPR001608">
    <property type="entry name" value="Ala_racemase_N"/>
</dbReference>
<dbReference type="PRINTS" id="PR00992">
    <property type="entry name" value="ALARACEMASE"/>
</dbReference>
<comment type="pathway">
    <text evidence="4">Amino-acid biosynthesis; D-alanine biosynthesis; D-alanine from L-alanine: step 1/1.</text>
</comment>
<dbReference type="NCBIfam" id="TIGR00492">
    <property type="entry name" value="alr"/>
    <property type="match status" value="1"/>
</dbReference>
<dbReference type="SMART" id="SM01005">
    <property type="entry name" value="Ala_racemase_C"/>
    <property type="match status" value="1"/>
</dbReference>
<evidence type="ECO:0000256" key="1">
    <source>
        <dbReference type="ARBA" id="ARBA00001933"/>
    </source>
</evidence>
<feature type="domain" description="Alanine racemase C-terminal" evidence="5">
    <location>
        <begin position="246"/>
        <end position="371"/>
    </location>
</feature>
<feature type="binding site" evidence="4">
    <location>
        <position position="136"/>
    </location>
    <ligand>
        <name>substrate</name>
    </ligand>
</feature>
<dbReference type="Pfam" id="PF00842">
    <property type="entry name" value="Ala_racemase_C"/>
    <property type="match status" value="1"/>
</dbReference>
<evidence type="ECO:0000259" key="5">
    <source>
        <dbReference type="SMART" id="SM01005"/>
    </source>
</evidence>
<proteinExistence type="inferred from homology"/>
<name>A0ABV8S0T1_9BURK</name>
<comment type="caution">
    <text evidence="6">The sequence shown here is derived from an EMBL/GenBank/DDBJ whole genome shotgun (WGS) entry which is preliminary data.</text>
</comment>
<feature type="active site" description="Proton acceptor; specific for D-alanine" evidence="4">
    <location>
        <position position="41"/>
    </location>
</feature>
<organism evidence="6 7">
    <name type="scientific">Castellaniella hirudinis</name>
    <dbReference type="NCBI Taxonomy" id="1144617"/>
    <lineage>
        <taxon>Bacteria</taxon>
        <taxon>Pseudomonadati</taxon>
        <taxon>Pseudomonadota</taxon>
        <taxon>Betaproteobacteria</taxon>
        <taxon>Burkholderiales</taxon>
        <taxon>Alcaligenaceae</taxon>
        <taxon>Castellaniella</taxon>
    </lineage>
</organism>
<feature type="active site" description="Proton acceptor; specific for L-alanine" evidence="4">
    <location>
        <position position="267"/>
    </location>
</feature>
<evidence type="ECO:0000256" key="3">
    <source>
        <dbReference type="ARBA" id="ARBA00023235"/>
    </source>
</evidence>
<dbReference type="PANTHER" id="PTHR30511:SF0">
    <property type="entry name" value="ALANINE RACEMASE, CATABOLIC-RELATED"/>
    <property type="match status" value="1"/>
</dbReference>
<dbReference type="SUPFAM" id="SSF51419">
    <property type="entry name" value="PLP-binding barrel"/>
    <property type="match status" value="1"/>
</dbReference>
<dbReference type="InterPro" id="IPR000821">
    <property type="entry name" value="Ala_racemase"/>
</dbReference>
<dbReference type="InterPro" id="IPR011079">
    <property type="entry name" value="Ala_racemase_C"/>
</dbReference>
<dbReference type="RefSeq" id="WP_376813814.1">
    <property type="nucleotide sequence ID" value="NZ_JBHSDY010000010.1"/>
</dbReference>
<evidence type="ECO:0000256" key="2">
    <source>
        <dbReference type="ARBA" id="ARBA00022898"/>
    </source>
</evidence>
<protein>
    <recommendedName>
        <fullName evidence="4">Alanine racemase</fullName>
        <ecNumber evidence="4">5.1.1.1</ecNumber>
    </recommendedName>
</protein>
<dbReference type="GO" id="GO:0008784">
    <property type="term" value="F:alanine racemase activity"/>
    <property type="evidence" value="ECO:0007669"/>
    <property type="project" value="UniProtKB-EC"/>
</dbReference>
<comment type="function">
    <text evidence="4">Catalyzes the interconversion of L-alanine and D-alanine. May also act on other amino acids.</text>
</comment>
<dbReference type="InterPro" id="IPR029066">
    <property type="entry name" value="PLP-binding_barrel"/>
</dbReference>
<evidence type="ECO:0000256" key="4">
    <source>
        <dbReference type="HAMAP-Rule" id="MF_01201"/>
    </source>
</evidence>
<feature type="modified residue" description="N6-(pyridoxal phosphate)lysine" evidence="4">
    <location>
        <position position="41"/>
    </location>
</feature>
<comment type="cofactor">
    <cofactor evidence="1 4">
        <name>pyridoxal 5'-phosphate</name>
        <dbReference type="ChEBI" id="CHEBI:597326"/>
    </cofactor>
</comment>
<accession>A0ABV8S0T1</accession>
<dbReference type="Pfam" id="PF01168">
    <property type="entry name" value="Ala_racemase_N"/>
    <property type="match status" value="1"/>
</dbReference>
<keyword evidence="2 4" id="KW-0663">Pyridoxal phosphate</keyword>
<keyword evidence="3 4" id="KW-0413">Isomerase</keyword>
<comment type="similarity">
    <text evidence="4">Belongs to the alanine racemase family.</text>
</comment>